<dbReference type="AlphaFoldDB" id="S8B2P3"/>
<name>S8B2P3_PENO1</name>
<protein>
    <submittedName>
        <fullName evidence="1">Uncharacterized protein</fullName>
    </submittedName>
</protein>
<sequence length="91" mass="10648">MDTQSDEVRPDHDIFRRWTKILLVSRKKSNFQWPASHALLNPYGIPLDTGRRAIFKSRLPSLFTFIKGHAMKQSRPRFPASLQRHETCQVS</sequence>
<organism evidence="1 2">
    <name type="scientific">Penicillium oxalicum (strain 114-2 / CGMCC 5302)</name>
    <name type="common">Penicillium decumbens</name>
    <dbReference type="NCBI Taxonomy" id="933388"/>
    <lineage>
        <taxon>Eukaryota</taxon>
        <taxon>Fungi</taxon>
        <taxon>Dikarya</taxon>
        <taxon>Ascomycota</taxon>
        <taxon>Pezizomycotina</taxon>
        <taxon>Eurotiomycetes</taxon>
        <taxon>Eurotiomycetidae</taxon>
        <taxon>Eurotiales</taxon>
        <taxon>Aspergillaceae</taxon>
        <taxon>Penicillium</taxon>
    </lineage>
</organism>
<proteinExistence type="predicted"/>
<dbReference type="HOGENOM" id="CLU_2427741_0_0_1"/>
<gene>
    <name evidence="1" type="ORF">PDE_03653</name>
</gene>
<dbReference type="EMBL" id="KB644411">
    <property type="protein sequence ID" value="EPS28707.1"/>
    <property type="molecule type" value="Genomic_DNA"/>
</dbReference>
<dbReference type="Proteomes" id="UP000019376">
    <property type="component" value="Unassembled WGS sequence"/>
</dbReference>
<evidence type="ECO:0000313" key="1">
    <source>
        <dbReference type="EMBL" id="EPS28707.1"/>
    </source>
</evidence>
<accession>S8B2P3</accession>
<keyword evidence="2" id="KW-1185">Reference proteome</keyword>
<evidence type="ECO:0000313" key="2">
    <source>
        <dbReference type="Proteomes" id="UP000019376"/>
    </source>
</evidence>
<reference evidence="1 2" key="1">
    <citation type="journal article" date="2013" name="PLoS ONE">
        <title>Genomic and secretomic analyses reveal unique features of the lignocellulolytic enzyme system of Penicillium decumbens.</title>
        <authorList>
            <person name="Liu G."/>
            <person name="Zhang L."/>
            <person name="Wei X."/>
            <person name="Zou G."/>
            <person name="Qin Y."/>
            <person name="Ma L."/>
            <person name="Li J."/>
            <person name="Zheng H."/>
            <person name="Wang S."/>
            <person name="Wang C."/>
            <person name="Xun L."/>
            <person name="Zhao G.-P."/>
            <person name="Zhou Z."/>
            <person name="Qu Y."/>
        </authorList>
    </citation>
    <scope>NUCLEOTIDE SEQUENCE [LARGE SCALE GENOMIC DNA]</scope>
    <source>
        <strain evidence="2">114-2 / CGMCC 5302</strain>
    </source>
</reference>